<reference evidence="13" key="2">
    <citation type="submission" date="2021-04" db="EMBL/GenBank/DDBJ databases">
        <authorList>
            <person name="Dong X."/>
        </authorList>
    </citation>
    <scope>NUCLEOTIDE SEQUENCE</scope>
    <source>
        <strain evidence="13">ZWT</strain>
    </source>
</reference>
<evidence type="ECO:0000313" key="14">
    <source>
        <dbReference type="Proteomes" id="UP001056429"/>
    </source>
</evidence>
<dbReference type="GO" id="GO:0046872">
    <property type="term" value="F:metal ion binding"/>
    <property type="evidence" value="ECO:0007669"/>
    <property type="project" value="UniProtKB-KW"/>
</dbReference>
<evidence type="ECO:0000313" key="13">
    <source>
        <dbReference type="EMBL" id="MCM1991767.1"/>
    </source>
</evidence>
<dbReference type="GO" id="GO:0005886">
    <property type="term" value="C:plasma membrane"/>
    <property type="evidence" value="ECO:0007669"/>
    <property type="project" value="UniProtKB-SubCell"/>
</dbReference>
<keyword evidence="3" id="KW-1003">Cell membrane</keyword>
<name>A0A9J6P4X1_9CLOT</name>
<dbReference type="PANTHER" id="PTHR42827:SF1">
    <property type="entry name" value="IRON-SULFUR CLUSTER-BINDING PROTEIN"/>
    <property type="match status" value="1"/>
</dbReference>
<dbReference type="RefSeq" id="WP_250860906.1">
    <property type="nucleotide sequence ID" value="NZ_JAGSOJ010000004.1"/>
</dbReference>
<comment type="subcellular location">
    <subcellularLocation>
        <location evidence="2">Cell membrane</location>
    </subcellularLocation>
</comment>
<dbReference type="NCBIfam" id="TIGR02486">
    <property type="entry name" value="RDH"/>
    <property type="match status" value="1"/>
</dbReference>
<reference evidence="13" key="1">
    <citation type="journal article" date="2021" name="mSystems">
        <title>Bacteria and Archaea Synergistically Convert Glycine Betaine to Biogenic Methane in the Formosa Cold Seep of the South China Sea.</title>
        <authorList>
            <person name="Li L."/>
            <person name="Zhang W."/>
            <person name="Zhang S."/>
            <person name="Song L."/>
            <person name="Sun Q."/>
            <person name="Zhang H."/>
            <person name="Xiang H."/>
            <person name="Dong X."/>
        </authorList>
    </citation>
    <scope>NUCLEOTIDE SEQUENCE</scope>
    <source>
        <strain evidence="13">ZWT</strain>
    </source>
</reference>
<evidence type="ECO:0000256" key="10">
    <source>
        <dbReference type="ARBA" id="ARBA00023136"/>
    </source>
</evidence>
<evidence type="ECO:0000256" key="3">
    <source>
        <dbReference type="ARBA" id="ARBA00022475"/>
    </source>
</evidence>
<comment type="caution">
    <text evidence="13">The sequence shown here is derived from an EMBL/GenBank/DDBJ whole genome shotgun (WGS) entry which is preliminary data.</text>
</comment>
<protein>
    <submittedName>
        <fullName evidence="13">Reductive dehalogenase</fullName>
    </submittedName>
</protein>
<dbReference type="Proteomes" id="UP001056429">
    <property type="component" value="Unassembled WGS sequence"/>
</dbReference>
<evidence type="ECO:0000259" key="12">
    <source>
        <dbReference type="PROSITE" id="PS51379"/>
    </source>
</evidence>
<keyword evidence="4" id="KW-0004">4Fe-4S</keyword>
<evidence type="ECO:0000256" key="9">
    <source>
        <dbReference type="ARBA" id="ARBA00023014"/>
    </source>
</evidence>
<keyword evidence="6" id="KW-0732">Signal</keyword>
<proteinExistence type="predicted"/>
<evidence type="ECO:0000256" key="1">
    <source>
        <dbReference type="ARBA" id="ARBA00001966"/>
    </source>
</evidence>
<comment type="cofactor">
    <cofactor evidence="11">
        <name>corrinoid</name>
        <dbReference type="ChEBI" id="CHEBI:33913"/>
    </cofactor>
</comment>
<dbReference type="Gene3D" id="3.30.70.20">
    <property type="match status" value="1"/>
</dbReference>
<dbReference type="Pfam" id="PF13484">
    <property type="entry name" value="Fer4_16"/>
    <property type="match status" value="1"/>
</dbReference>
<sequence>MNRREFLKATGVAGVSTAVAGAAIASNPKKVMALDIAKEQDDFPAEVTKDFKGFSFQNCMFIRGFWDNEPFEDEYIQKTYAKEFNTIPAALINYFGIQSGVLKGRTHDPNKIGYRQVEIALSIACASVDKHFGGGGKLGATDSPMQTYSINPMTKERMSDTPVFVQGLYSWDNSKVDKMLKQGKQQYKFKDAKDAAKYVKKATKFLGADLVGIVPYNERTKRWTYTEWATPKTKLFTMPDGRKEYLYFDPIKLQKGEYETFGANVEKSDIVKKAGFEPKSIIVMAFEMDYDAFKAAPSYVANTTVQMSYSTMAEVTHKVATFLRELGYKALPCGNDTALSVPLAIEAGLGEGSRMGMIVTEKYGPRVRLAKIYTDLEIHPDKPKTFGVREFCNVCMKCADACPGRAISCEPSKVLKEGMEFDTGKVSISNITEVEKWYCNGERCFSYWNYNEAGCSTCIAVCPYNKIDEWHHDLSKLMTLTPFKSLLRSLDEWFGYGGPVDPEERIESKYLIDAVNDFWNKI</sequence>
<dbReference type="InterPro" id="IPR006311">
    <property type="entry name" value="TAT_signal"/>
</dbReference>
<keyword evidence="5" id="KW-0479">Metal-binding</keyword>
<evidence type="ECO:0000256" key="11">
    <source>
        <dbReference type="ARBA" id="ARBA00029374"/>
    </source>
</evidence>
<evidence type="ECO:0000256" key="4">
    <source>
        <dbReference type="ARBA" id="ARBA00022485"/>
    </source>
</evidence>
<organism evidence="13 14">
    <name type="scientific">Oceanirhabdus seepicola</name>
    <dbReference type="NCBI Taxonomy" id="2828781"/>
    <lineage>
        <taxon>Bacteria</taxon>
        <taxon>Bacillati</taxon>
        <taxon>Bacillota</taxon>
        <taxon>Clostridia</taxon>
        <taxon>Eubacteriales</taxon>
        <taxon>Clostridiaceae</taxon>
        <taxon>Oceanirhabdus</taxon>
    </lineage>
</organism>
<dbReference type="InterPro" id="IPR017896">
    <property type="entry name" value="4Fe4S_Fe-S-bd"/>
</dbReference>
<gene>
    <name evidence="13" type="ORF">KDK92_18670</name>
</gene>
<evidence type="ECO:0000256" key="7">
    <source>
        <dbReference type="ARBA" id="ARBA00022737"/>
    </source>
</evidence>
<dbReference type="EMBL" id="JAGSOJ010000004">
    <property type="protein sequence ID" value="MCM1991767.1"/>
    <property type="molecule type" value="Genomic_DNA"/>
</dbReference>
<evidence type="ECO:0000256" key="5">
    <source>
        <dbReference type="ARBA" id="ARBA00022723"/>
    </source>
</evidence>
<keyword evidence="8" id="KW-0408">Iron</keyword>
<keyword evidence="9" id="KW-0411">Iron-sulfur</keyword>
<dbReference type="GO" id="GO:0051539">
    <property type="term" value="F:4 iron, 4 sulfur cluster binding"/>
    <property type="evidence" value="ECO:0007669"/>
    <property type="project" value="UniProtKB-KW"/>
</dbReference>
<dbReference type="InterPro" id="IPR019546">
    <property type="entry name" value="TAT_signal_bac_arc"/>
</dbReference>
<dbReference type="InterPro" id="IPR017900">
    <property type="entry name" value="4Fe4S_Fe_S_CS"/>
</dbReference>
<keyword evidence="14" id="KW-1185">Reference proteome</keyword>
<dbReference type="PANTHER" id="PTHR42827">
    <property type="entry name" value="IRON-SULFUR CLUSTER-BINDING PROTEIN-RELATED"/>
    <property type="match status" value="1"/>
</dbReference>
<feature type="domain" description="4Fe-4S ferredoxin-type" evidence="12">
    <location>
        <begin position="383"/>
        <end position="412"/>
    </location>
</feature>
<dbReference type="AlphaFoldDB" id="A0A9J6P4X1"/>
<keyword evidence="10" id="KW-0472">Membrane</keyword>
<evidence type="ECO:0000256" key="8">
    <source>
        <dbReference type="ARBA" id="ARBA00023004"/>
    </source>
</evidence>
<accession>A0A9J6P4X1</accession>
<dbReference type="PROSITE" id="PS51318">
    <property type="entry name" value="TAT"/>
    <property type="match status" value="1"/>
</dbReference>
<dbReference type="InterPro" id="IPR012832">
    <property type="entry name" value="RDH"/>
</dbReference>
<dbReference type="SUPFAM" id="SSF54862">
    <property type="entry name" value="4Fe-4S ferredoxins"/>
    <property type="match status" value="1"/>
</dbReference>
<dbReference type="PROSITE" id="PS51379">
    <property type="entry name" value="4FE4S_FER_2"/>
    <property type="match status" value="1"/>
</dbReference>
<keyword evidence="7" id="KW-0677">Repeat</keyword>
<dbReference type="NCBIfam" id="TIGR01409">
    <property type="entry name" value="TAT_signal_seq"/>
    <property type="match status" value="1"/>
</dbReference>
<evidence type="ECO:0000256" key="2">
    <source>
        <dbReference type="ARBA" id="ARBA00004236"/>
    </source>
</evidence>
<comment type="cofactor">
    <cofactor evidence="1">
        <name>[4Fe-4S] cluster</name>
        <dbReference type="ChEBI" id="CHEBI:49883"/>
    </cofactor>
</comment>
<dbReference type="PROSITE" id="PS00198">
    <property type="entry name" value="4FE4S_FER_1"/>
    <property type="match status" value="1"/>
</dbReference>
<evidence type="ECO:0000256" key="6">
    <source>
        <dbReference type="ARBA" id="ARBA00022729"/>
    </source>
</evidence>